<gene>
    <name evidence="1" type="ORF">F5891DRAFT_953112</name>
</gene>
<evidence type="ECO:0000313" key="1">
    <source>
        <dbReference type="EMBL" id="KAG1899779.1"/>
    </source>
</evidence>
<dbReference type="RefSeq" id="XP_041225355.1">
    <property type="nucleotide sequence ID" value="XM_041375157.1"/>
</dbReference>
<comment type="caution">
    <text evidence="1">The sequence shown here is derived from an EMBL/GenBank/DDBJ whole genome shotgun (WGS) entry which is preliminary data.</text>
</comment>
<reference evidence="1" key="1">
    <citation type="journal article" date="2020" name="New Phytol.">
        <title>Comparative genomics reveals dynamic genome evolution in host specialist ectomycorrhizal fungi.</title>
        <authorList>
            <person name="Lofgren L.A."/>
            <person name="Nguyen N.H."/>
            <person name="Vilgalys R."/>
            <person name="Ruytinx J."/>
            <person name="Liao H.L."/>
            <person name="Branco S."/>
            <person name="Kuo A."/>
            <person name="LaButti K."/>
            <person name="Lipzen A."/>
            <person name="Andreopoulos W."/>
            <person name="Pangilinan J."/>
            <person name="Riley R."/>
            <person name="Hundley H."/>
            <person name="Na H."/>
            <person name="Barry K."/>
            <person name="Grigoriev I.V."/>
            <person name="Stajich J.E."/>
            <person name="Kennedy P.G."/>
        </authorList>
    </citation>
    <scope>NUCLEOTIDE SEQUENCE</scope>
    <source>
        <strain evidence="1">FC203</strain>
    </source>
</reference>
<evidence type="ECO:0000313" key="2">
    <source>
        <dbReference type="Proteomes" id="UP001195769"/>
    </source>
</evidence>
<dbReference type="AlphaFoldDB" id="A0AAD4E7B9"/>
<protein>
    <submittedName>
        <fullName evidence="1">Uncharacterized protein</fullName>
    </submittedName>
</protein>
<proteinExistence type="predicted"/>
<accession>A0AAD4E7B9</accession>
<organism evidence="1 2">
    <name type="scientific">Suillus fuscotomentosus</name>
    <dbReference type="NCBI Taxonomy" id="1912939"/>
    <lineage>
        <taxon>Eukaryota</taxon>
        <taxon>Fungi</taxon>
        <taxon>Dikarya</taxon>
        <taxon>Basidiomycota</taxon>
        <taxon>Agaricomycotina</taxon>
        <taxon>Agaricomycetes</taxon>
        <taxon>Agaricomycetidae</taxon>
        <taxon>Boletales</taxon>
        <taxon>Suillineae</taxon>
        <taxon>Suillaceae</taxon>
        <taxon>Suillus</taxon>
    </lineage>
</organism>
<dbReference type="GeneID" id="64669455"/>
<feature type="non-terminal residue" evidence="1">
    <location>
        <position position="1"/>
    </location>
</feature>
<name>A0AAD4E7B9_9AGAM</name>
<dbReference type="EMBL" id="JABBWK010000030">
    <property type="protein sequence ID" value="KAG1899779.1"/>
    <property type="molecule type" value="Genomic_DNA"/>
</dbReference>
<sequence length="158" mass="17592">VDEVARSHYCSGLDGLTVRTSTMAMDYDGLYPIEHSKGSFMGALVSCPVILPIPQHKLQVRARTTRLLIPVLASVIHDPAQLFLEPKVLYILFSNYFLLQTVVRTDLFTSTAEQVSIDEYTSTSDISLFTWSILIHLLDWPPASLTPLIPPYTAPVSN</sequence>
<keyword evidence="2" id="KW-1185">Reference proteome</keyword>
<dbReference type="Proteomes" id="UP001195769">
    <property type="component" value="Unassembled WGS sequence"/>
</dbReference>